<name>A0ABQ9JTL4_9CUCU</name>
<reference evidence="3" key="1">
    <citation type="journal article" date="2023" name="Insect Mol. Biol.">
        <title>Genome sequencing provides insights into the evolution of gene families encoding plant cell wall-degrading enzymes in longhorned beetles.</title>
        <authorList>
            <person name="Shin N.R."/>
            <person name="Okamura Y."/>
            <person name="Kirsch R."/>
            <person name="Pauchet Y."/>
        </authorList>
    </citation>
    <scope>NUCLEOTIDE SEQUENCE</scope>
    <source>
        <strain evidence="3">MMC_N1</strain>
    </source>
</reference>
<evidence type="ECO:0008006" key="5">
    <source>
        <dbReference type="Google" id="ProtNLM"/>
    </source>
</evidence>
<organism evidence="3 4">
    <name type="scientific">Molorchus minor</name>
    <dbReference type="NCBI Taxonomy" id="1323400"/>
    <lineage>
        <taxon>Eukaryota</taxon>
        <taxon>Metazoa</taxon>
        <taxon>Ecdysozoa</taxon>
        <taxon>Arthropoda</taxon>
        <taxon>Hexapoda</taxon>
        <taxon>Insecta</taxon>
        <taxon>Pterygota</taxon>
        <taxon>Neoptera</taxon>
        <taxon>Endopterygota</taxon>
        <taxon>Coleoptera</taxon>
        <taxon>Polyphaga</taxon>
        <taxon>Cucujiformia</taxon>
        <taxon>Chrysomeloidea</taxon>
        <taxon>Cerambycidae</taxon>
        <taxon>Lamiinae</taxon>
        <taxon>Monochamini</taxon>
        <taxon>Molorchus</taxon>
    </lineage>
</organism>
<comment type="caution">
    <text evidence="3">The sequence shown here is derived from an EMBL/GenBank/DDBJ whole genome shotgun (WGS) entry which is preliminary data.</text>
</comment>
<feature type="coiled-coil region" evidence="1">
    <location>
        <begin position="75"/>
        <end position="130"/>
    </location>
</feature>
<feature type="compositionally biased region" description="Low complexity" evidence="2">
    <location>
        <begin position="604"/>
        <end position="623"/>
    </location>
</feature>
<evidence type="ECO:0000313" key="4">
    <source>
        <dbReference type="Proteomes" id="UP001162164"/>
    </source>
</evidence>
<proteinExistence type="predicted"/>
<dbReference type="Proteomes" id="UP001162164">
    <property type="component" value="Unassembled WGS sequence"/>
</dbReference>
<evidence type="ECO:0000313" key="3">
    <source>
        <dbReference type="EMBL" id="KAJ8980904.1"/>
    </source>
</evidence>
<feature type="region of interest" description="Disordered" evidence="2">
    <location>
        <begin position="225"/>
        <end position="266"/>
    </location>
</feature>
<evidence type="ECO:0000256" key="1">
    <source>
        <dbReference type="SAM" id="Coils"/>
    </source>
</evidence>
<protein>
    <recommendedName>
        <fullName evidence="5">Serine-threonine/tyrosine-protein kinase catalytic domain-containing protein</fullName>
    </recommendedName>
</protein>
<sequence>MITTAEIAEVLCKTTKSKYDHSPVLYVKVQVTRGGLCWESDPHRRPSFEQILEDLDKIVHSSFTQTPHESFHIMQDDWRQEIEEVLLELRRKEKACKSYEEELRCREEDLNRAQLQQRMHEEQLRQKEQELHAREIDLLERELDFMIKQQAPTPIKRKGTKHTITVQHTLDPKGMSGVISPNSPPGSPANMRLRAIALPADGVKGKTWGPSTCHQRERGQIMLRPTPNRGAMWSKSAPNLDKTRNALSRPPHDIGNTSPTDSNKSSGLQFIINKVSAFTPLSEWKRFGSTPRNNSLPINNASLIPKSGLRKNNPTNFVIARGVSNSVDFGNDYTNRLLELLFALTDYVPPEDWGPEYPIPGTLRHNVPIPTLYSADGQRLKPKFSIVELVLYNIAAMLAGVASGYDVRLSNVSPLHPRLQPTRQDITELPAWRPIENQDYEYSTTSGYNHNTYHGPTKHYRPMLTGSQLINIQHEEKRPLRFTDSPQHHPPNPSPRRKSSSTSNDGSELYAPYERSATIYIPGDYNPCETGQCVSCNVRPESTGVYVPQYHDTTHAGYSSEYSGSTTMYGYGTDYAYDNPSSISSHSGSRTPQRLPVHTHRRTPSNVSNASSTTTSGSNINPSFRLEDEYTPTHYLPRRPQYDYECNAPFGGNTPTNPTPPDSLTSDDSSYVSAKDSNSSVSRVRFSPTTLIDLPVPGQHQDPTIPLQARRTRQRPSLAEMEKEFLS</sequence>
<feature type="compositionally biased region" description="Polar residues" evidence="2">
    <location>
        <begin position="255"/>
        <end position="266"/>
    </location>
</feature>
<feature type="region of interest" description="Disordered" evidence="2">
    <location>
        <begin position="581"/>
        <end position="727"/>
    </location>
</feature>
<feature type="compositionally biased region" description="Polar residues" evidence="2">
    <location>
        <begin position="671"/>
        <end position="690"/>
    </location>
</feature>
<gene>
    <name evidence="3" type="ORF">NQ317_011204</name>
</gene>
<dbReference type="EMBL" id="JAPWTJ010000223">
    <property type="protein sequence ID" value="KAJ8980904.1"/>
    <property type="molecule type" value="Genomic_DNA"/>
</dbReference>
<feature type="region of interest" description="Disordered" evidence="2">
    <location>
        <begin position="481"/>
        <end position="508"/>
    </location>
</feature>
<accession>A0ABQ9JTL4</accession>
<feature type="compositionally biased region" description="Polar residues" evidence="2">
    <location>
        <begin position="581"/>
        <end position="592"/>
    </location>
</feature>
<keyword evidence="1" id="KW-0175">Coiled coil</keyword>
<dbReference type="Gene3D" id="1.10.510.10">
    <property type="entry name" value="Transferase(Phosphotransferase) domain 1"/>
    <property type="match status" value="1"/>
</dbReference>
<evidence type="ECO:0000256" key="2">
    <source>
        <dbReference type="SAM" id="MobiDB-lite"/>
    </source>
</evidence>
<keyword evidence="4" id="KW-1185">Reference proteome</keyword>